<dbReference type="Proteomes" id="UP000192927">
    <property type="component" value="Unassembled WGS sequence"/>
</dbReference>
<protein>
    <recommendedName>
        <fullName evidence="1">DUF6606 domain-containing protein</fullName>
    </recommendedName>
</protein>
<evidence type="ECO:0000259" key="1">
    <source>
        <dbReference type="Pfam" id="PF20255"/>
    </source>
</evidence>
<accession>A0A1W5CSM9</accession>
<dbReference type="EMBL" id="FWEW01000110">
    <property type="protein sequence ID" value="SLM33745.1"/>
    <property type="molecule type" value="Genomic_DNA"/>
</dbReference>
<proteinExistence type="predicted"/>
<feature type="domain" description="DUF6606" evidence="1">
    <location>
        <begin position="31"/>
        <end position="148"/>
    </location>
</feature>
<dbReference type="InterPro" id="IPR046541">
    <property type="entry name" value="DUF6606"/>
</dbReference>
<keyword evidence="3" id="KW-1185">Reference proteome</keyword>
<organism evidence="2 3">
    <name type="scientific">Lasallia pustulata</name>
    <dbReference type="NCBI Taxonomy" id="136370"/>
    <lineage>
        <taxon>Eukaryota</taxon>
        <taxon>Fungi</taxon>
        <taxon>Dikarya</taxon>
        <taxon>Ascomycota</taxon>
        <taxon>Pezizomycotina</taxon>
        <taxon>Lecanoromycetes</taxon>
        <taxon>OSLEUM clade</taxon>
        <taxon>Umbilicariomycetidae</taxon>
        <taxon>Umbilicariales</taxon>
        <taxon>Umbilicariaceae</taxon>
        <taxon>Lasallia</taxon>
    </lineage>
</organism>
<evidence type="ECO:0000313" key="3">
    <source>
        <dbReference type="Proteomes" id="UP000192927"/>
    </source>
</evidence>
<evidence type="ECO:0000313" key="2">
    <source>
        <dbReference type="EMBL" id="SLM33745.1"/>
    </source>
</evidence>
<reference evidence="3" key="1">
    <citation type="submission" date="2017-03" db="EMBL/GenBank/DDBJ databases">
        <authorList>
            <person name="Sharma R."/>
            <person name="Thines M."/>
        </authorList>
    </citation>
    <scope>NUCLEOTIDE SEQUENCE [LARGE SCALE GENOMIC DNA]</scope>
</reference>
<dbReference type="AlphaFoldDB" id="A0A1W5CSM9"/>
<sequence>MVSNMLELRDPSGGLLAKKVETTLRKMIEGGPTVVINQDQIADTSFLKLLAELLVKLDAETPEEVLPTTTKAGSKVIEVRDTVHLRFVTELLTSILRAVGQPLNIPRIYKHTRDDVLWKNALKPWRRSPLWLSLRIALQTNLMHNDDEKPHLKLAGPESVEGGLEGHIRLYLADLKLWVHNSLNDWLHANIECKDACTALAEIIDTYKSAASSAYLDMPEDISLMILTSMDLWVALDKCAMQHYPLLQDYDPDFPPSLFKPLLLPRKAQMERLFRVEQYRAMRRKASIPGLPSIFQSVNTEKNFAVMYFQQWPHHQKLRWDIEAEATNEQSQKVSELAEKRQRYDKLTKQSEGMSCQYTSQWKRCRQVSRHSGFYEKCLLKSNAEGLIIEVHEWPLPTGNLEAKAAVFELDVPLIISKWRDTTYGILVDILSVERDAQTRHGGSGKRQAVYSLHSYAGTQNYFKSQAGQIQLTSTTKPFVVSHYQYKEVSQANKTNTCVNNGLTYSLYDSKRMRWTKELLNCCDVCEKCPPKLPAAPYGRLQYAVNNTIYTSNEVIASQIEGSEALTLYEFYAFGTLRTGHRLQWWNIACELTARVLDFNCHETHALLTQAA</sequence>
<name>A0A1W5CSM9_9LECA</name>
<dbReference type="Pfam" id="PF20255">
    <property type="entry name" value="DUF6606"/>
    <property type="match status" value="1"/>
</dbReference>